<dbReference type="CDD" id="cd00071">
    <property type="entry name" value="GMPK"/>
    <property type="match status" value="1"/>
</dbReference>
<keyword evidence="9" id="KW-1185">Reference proteome</keyword>
<proteinExistence type="inferred from homology"/>
<dbReference type="NCBIfam" id="TIGR03263">
    <property type="entry name" value="guanyl_kin"/>
    <property type="match status" value="1"/>
</dbReference>
<evidence type="ECO:0000256" key="6">
    <source>
        <dbReference type="ARBA" id="ARBA00022840"/>
    </source>
</evidence>
<dbReference type="STRING" id="36087.A0A077ZPK1"/>
<keyword evidence="3" id="KW-0808">Transferase</keyword>
<evidence type="ECO:0000256" key="2">
    <source>
        <dbReference type="ARBA" id="ARBA00012961"/>
    </source>
</evidence>
<evidence type="ECO:0000256" key="1">
    <source>
        <dbReference type="ARBA" id="ARBA00005790"/>
    </source>
</evidence>
<dbReference type="Proteomes" id="UP000030665">
    <property type="component" value="Unassembled WGS sequence"/>
</dbReference>
<reference evidence="8" key="1">
    <citation type="submission" date="2014-01" db="EMBL/GenBank/DDBJ databases">
        <authorList>
            <person name="Aslett M."/>
        </authorList>
    </citation>
    <scope>NUCLEOTIDE SEQUENCE</scope>
</reference>
<dbReference type="OrthoDB" id="6334211at2759"/>
<dbReference type="PANTHER" id="PTHR23117">
    <property type="entry name" value="GUANYLATE KINASE-RELATED"/>
    <property type="match status" value="1"/>
</dbReference>
<dbReference type="PANTHER" id="PTHR23117:SF13">
    <property type="entry name" value="GUANYLATE KINASE"/>
    <property type="match status" value="1"/>
</dbReference>
<dbReference type="PROSITE" id="PS50052">
    <property type="entry name" value="GUANYLATE_KINASE_2"/>
    <property type="match status" value="1"/>
</dbReference>
<dbReference type="GO" id="GO:0005829">
    <property type="term" value="C:cytosol"/>
    <property type="evidence" value="ECO:0007669"/>
    <property type="project" value="TreeGrafter"/>
</dbReference>
<sequence length="188" mass="21232">MSRPVVLSGPSGCGKSTILQRLLQEYPDQYAVCISHTTRKPRPGERHGIEYYFTTKAEMTEAIERGEFLEHAEFGGNLYGTSLESVHSIQRAGKRCILDIEIQGVRAVRKSKLNPICILLKPPSLEVLESRLRDRGTETEEAIQKRLNLALKDLKAAEAESYLFDHVIINDDMDKAYHELCTLLSSKE</sequence>
<name>A0A077ZPK1_TRITR</name>
<comment type="similarity">
    <text evidence="1">Belongs to the guanylate kinase family.</text>
</comment>
<dbReference type="FunFam" id="3.40.50.300:FF:000776">
    <property type="entry name" value="Guanylate kinase 2"/>
    <property type="match status" value="1"/>
</dbReference>
<keyword evidence="5" id="KW-0418">Kinase</keyword>
<dbReference type="GO" id="GO:0005524">
    <property type="term" value="F:ATP binding"/>
    <property type="evidence" value="ECO:0007669"/>
    <property type="project" value="UniProtKB-KW"/>
</dbReference>
<organism evidence="8 9">
    <name type="scientific">Trichuris trichiura</name>
    <name type="common">Whipworm</name>
    <name type="synonym">Trichocephalus trichiurus</name>
    <dbReference type="NCBI Taxonomy" id="36087"/>
    <lineage>
        <taxon>Eukaryota</taxon>
        <taxon>Metazoa</taxon>
        <taxon>Ecdysozoa</taxon>
        <taxon>Nematoda</taxon>
        <taxon>Enoplea</taxon>
        <taxon>Dorylaimia</taxon>
        <taxon>Trichinellida</taxon>
        <taxon>Trichuridae</taxon>
        <taxon>Trichuris</taxon>
    </lineage>
</organism>
<dbReference type="PROSITE" id="PS00856">
    <property type="entry name" value="GUANYLATE_KINASE_1"/>
    <property type="match status" value="1"/>
</dbReference>
<gene>
    <name evidence="8" type="ORF">TTRE_0000904501</name>
</gene>
<dbReference type="AlphaFoldDB" id="A0A077ZPK1"/>
<feature type="domain" description="Guanylate kinase-like" evidence="7">
    <location>
        <begin position="2"/>
        <end position="185"/>
    </location>
</feature>
<dbReference type="GO" id="GO:0004385">
    <property type="term" value="F:GMP kinase activity"/>
    <property type="evidence" value="ECO:0007669"/>
    <property type="project" value="UniProtKB-EC"/>
</dbReference>
<dbReference type="EMBL" id="HG807276">
    <property type="protein sequence ID" value="CDW60655.1"/>
    <property type="molecule type" value="Genomic_DNA"/>
</dbReference>
<evidence type="ECO:0000256" key="4">
    <source>
        <dbReference type="ARBA" id="ARBA00022741"/>
    </source>
</evidence>
<dbReference type="EC" id="2.7.4.8" evidence="2"/>
<dbReference type="InterPro" id="IPR017665">
    <property type="entry name" value="Guanylate_kinase"/>
</dbReference>
<evidence type="ECO:0000313" key="8">
    <source>
        <dbReference type="EMBL" id="CDW60655.1"/>
    </source>
</evidence>
<accession>A0A077ZPK1</accession>
<evidence type="ECO:0000256" key="3">
    <source>
        <dbReference type="ARBA" id="ARBA00022679"/>
    </source>
</evidence>
<dbReference type="SUPFAM" id="SSF52540">
    <property type="entry name" value="P-loop containing nucleoside triphosphate hydrolases"/>
    <property type="match status" value="1"/>
</dbReference>
<evidence type="ECO:0000259" key="7">
    <source>
        <dbReference type="PROSITE" id="PS50052"/>
    </source>
</evidence>
<keyword evidence="6" id="KW-0067">ATP-binding</keyword>
<protein>
    <recommendedName>
        <fullName evidence="2">guanylate kinase</fullName>
        <ecNumber evidence="2">2.7.4.8</ecNumber>
    </recommendedName>
</protein>
<dbReference type="InterPro" id="IPR020590">
    <property type="entry name" value="Guanylate_kinase_CS"/>
</dbReference>
<dbReference type="Gene3D" id="3.40.50.300">
    <property type="entry name" value="P-loop containing nucleotide triphosphate hydrolases"/>
    <property type="match status" value="1"/>
</dbReference>
<keyword evidence="4" id="KW-0547">Nucleotide-binding</keyword>
<dbReference type="Pfam" id="PF00625">
    <property type="entry name" value="Guanylate_kin"/>
    <property type="match status" value="1"/>
</dbReference>
<evidence type="ECO:0000313" key="9">
    <source>
        <dbReference type="Proteomes" id="UP000030665"/>
    </source>
</evidence>
<reference evidence="8" key="2">
    <citation type="submission" date="2014-03" db="EMBL/GenBank/DDBJ databases">
        <title>The whipworm genome and dual-species transcriptomics of an intimate host-pathogen interaction.</title>
        <authorList>
            <person name="Foth B.J."/>
            <person name="Tsai I.J."/>
            <person name="Reid A.J."/>
            <person name="Bancroft A.J."/>
            <person name="Nichol S."/>
            <person name="Tracey A."/>
            <person name="Holroyd N."/>
            <person name="Cotton J.A."/>
            <person name="Stanley E.J."/>
            <person name="Zarowiecki M."/>
            <person name="Liu J.Z."/>
            <person name="Huckvale T."/>
            <person name="Cooper P.J."/>
            <person name="Grencis R.K."/>
            <person name="Berriman M."/>
        </authorList>
    </citation>
    <scope>NUCLEOTIDE SEQUENCE [LARGE SCALE GENOMIC DNA]</scope>
</reference>
<dbReference type="SMART" id="SM00072">
    <property type="entry name" value="GuKc"/>
    <property type="match status" value="1"/>
</dbReference>
<dbReference type="InterPro" id="IPR027417">
    <property type="entry name" value="P-loop_NTPase"/>
</dbReference>
<evidence type="ECO:0000256" key="5">
    <source>
        <dbReference type="ARBA" id="ARBA00022777"/>
    </source>
</evidence>
<dbReference type="InterPro" id="IPR008145">
    <property type="entry name" value="GK/Ca_channel_bsu"/>
</dbReference>
<dbReference type="InterPro" id="IPR008144">
    <property type="entry name" value="Guanylate_kin-like_dom"/>
</dbReference>